<evidence type="ECO:0000313" key="6">
    <source>
        <dbReference type="Proteomes" id="UP000694569"/>
    </source>
</evidence>
<dbReference type="Proteomes" id="UP000694569">
    <property type="component" value="Unplaced"/>
</dbReference>
<dbReference type="InterPro" id="IPR029063">
    <property type="entry name" value="SAM-dependent_MTases_sf"/>
</dbReference>
<organism evidence="5 6">
    <name type="scientific">Leptobrachium leishanense</name>
    <name type="common">Leishan spiny toad</name>
    <dbReference type="NCBI Taxonomy" id="445787"/>
    <lineage>
        <taxon>Eukaryota</taxon>
        <taxon>Metazoa</taxon>
        <taxon>Chordata</taxon>
        <taxon>Craniata</taxon>
        <taxon>Vertebrata</taxon>
        <taxon>Euteleostomi</taxon>
        <taxon>Amphibia</taxon>
        <taxon>Batrachia</taxon>
        <taxon>Anura</taxon>
        <taxon>Pelobatoidea</taxon>
        <taxon>Megophryidae</taxon>
        <taxon>Leptobrachium</taxon>
    </lineage>
</organism>
<dbReference type="OrthoDB" id="10050085at2759"/>
<keyword evidence="3" id="KW-0808">Transferase</keyword>
<evidence type="ECO:0000313" key="5">
    <source>
        <dbReference type="Ensembl" id="ENSLLEP00000048862.1"/>
    </source>
</evidence>
<dbReference type="Pfam" id="PF01234">
    <property type="entry name" value="NNMT_PNMT_TEMT"/>
    <property type="match status" value="1"/>
</dbReference>
<accession>A0A8C5RAH6</accession>
<keyword evidence="4" id="KW-0949">S-adenosyl-L-methionine</keyword>
<dbReference type="AlphaFoldDB" id="A0A8C5RAH6"/>
<dbReference type="PANTHER" id="PTHR10867:SF44">
    <property type="entry name" value="NICOTINAMIDE N-METHYLTRANSFERASE ISOFORM X2"/>
    <property type="match status" value="1"/>
</dbReference>
<keyword evidence="2" id="KW-0489">Methyltransferase</keyword>
<comment type="similarity">
    <text evidence="1">Belongs to the class I-like SAM-binding methyltransferase superfamily. NNMT/PNMT/TEMT family.</text>
</comment>
<sequence length="262" mass="30069">MDPSSYRNYHTHEIDSEEVYNVYFSAKADKMLLEEVLLFPMKSLFKFCKLALIKGGTLINLSTGATVFHLLPICTLFEDIIILELNECCLEDTKKWLHKEQGCFDWSHASKILAVWEGCSDNWEAKEDDLRSRVKLVIKSDFKNENPTDPVVLQKADCVISLCVMGHVAKDRDAYCQNLKKLSKMLKLGGYLLLIGVLNASHFCVGEHKYQILKFNEEDIKKSLTDHGFSIEYKEVMESKIPNDVLGYEHIFFICAAKKQEL</sequence>
<dbReference type="SUPFAM" id="SSF53335">
    <property type="entry name" value="S-adenosyl-L-methionine-dependent methyltransferases"/>
    <property type="match status" value="1"/>
</dbReference>
<protein>
    <recommendedName>
        <fullName evidence="7">Nicotinamide N-methyltransferase</fullName>
    </recommendedName>
</protein>
<dbReference type="PANTHER" id="PTHR10867">
    <property type="entry name" value="NNMT/PNMT/TEMT FAMILY MEMBER"/>
    <property type="match status" value="1"/>
</dbReference>
<dbReference type="GO" id="GO:0032259">
    <property type="term" value="P:methylation"/>
    <property type="evidence" value="ECO:0007669"/>
    <property type="project" value="UniProtKB-KW"/>
</dbReference>
<dbReference type="Gene3D" id="3.40.50.150">
    <property type="entry name" value="Vaccinia Virus protein VP39"/>
    <property type="match status" value="1"/>
</dbReference>
<evidence type="ECO:0000256" key="4">
    <source>
        <dbReference type="ARBA" id="ARBA00022691"/>
    </source>
</evidence>
<reference evidence="5" key="1">
    <citation type="submission" date="2025-08" db="UniProtKB">
        <authorList>
            <consortium name="Ensembl"/>
        </authorList>
    </citation>
    <scope>IDENTIFICATION</scope>
</reference>
<name>A0A8C5RAH6_9ANUR</name>
<dbReference type="InterPro" id="IPR000940">
    <property type="entry name" value="NNMT_TEMT_trans"/>
</dbReference>
<evidence type="ECO:0000256" key="2">
    <source>
        <dbReference type="ARBA" id="ARBA00022603"/>
    </source>
</evidence>
<reference evidence="5" key="2">
    <citation type="submission" date="2025-09" db="UniProtKB">
        <authorList>
            <consortium name="Ensembl"/>
        </authorList>
    </citation>
    <scope>IDENTIFICATION</scope>
</reference>
<dbReference type="PROSITE" id="PS51681">
    <property type="entry name" value="SAM_MT_NNMT_PNMT_TEMT"/>
    <property type="match status" value="1"/>
</dbReference>
<dbReference type="Ensembl" id="ENSLLET00000050770.1">
    <property type="protein sequence ID" value="ENSLLEP00000048862.1"/>
    <property type="gene ID" value="ENSLLEG00000030755.1"/>
</dbReference>
<keyword evidence="6" id="KW-1185">Reference proteome</keyword>
<dbReference type="GO" id="GO:0008170">
    <property type="term" value="F:N-methyltransferase activity"/>
    <property type="evidence" value="ECO:0007669"/>
    <property type="project" value="TreeGrafter"/>
</dbReference>
<evidence type="ECO:0000256" key="1">
    <source>
        <dbReference type="ARBA" id="ARBA00007996"/>
    </source>
</evidence>
<evidence type="ECO:0008006" key="7">
    <source>
        <dbReference type="Google" id="ProtNLM"/>
    </source>
</evidence>
<evidence type="ECO:0000256" key="3">
    <source>
        <dbReference type="ARBA" id="ARBA00022679"/>
    </source>
</evidence>
<proteinExistence type="inferred from homology"/>
<dbReference type="GeneTree" id="ENSGT00390000011708"/>
<dbReference type="GO" id="GO:0005829">
    <property type="term" value="C:cytosol"/>
    <property type="evidence" value="ECO:0007669"/>
    <property type="project" value="TreeGrafter"/>
</dbReference>